<name>A0ABV1BZS6_9FIRM</name>
<organism evidence="1 2">
    <name type="scientific">Faecalibacterium intestinale</name>
    <dbReference type="NCBI Taxonomy" id="3133155"/>
    <lineage>
        <taxon>Bacteria</taxon>
        <taxon>Bacillati</taxon>
        <taxon>Bacillota</taxon>
        <taxon>Clostridia</taxon>
        <taxon>Eubacteriales</taxon>
        <taxon>Oscillospiraceae</taxon>
        <taxon>Faecalibacterium</taxon>
    </lineage>
</organism>
<proteinExistence type="predicted"/>
<accession>A0ABV1BZS6</accession>
<gene>
    <name evidence="1" type="ORF">WMO20_02560</name>
</gene>
<protein>
    <submittedName>
        <fullName evidence="1">Uncharacterized protein</fullName>
    </submittedName>
</protein>
<reference evidence="1 2" key="1">
    <citation type="submission" date="2024-03" db="EMBL/GenBank/DDBJ databases">
        <title>Human intestinal bacterial collection.</title>
        <authorList>
            <person name="Pauvert C."/>
            <person name="Hitch T.C.A."/>
            <person name="Clavel T."/>
        </authorList>
    </citation>
    <scope>NUCLEOTIDE SEQUENCE [LARGE SCALE GENOMIC DNA]</scope>
    <source>
        <strain evidence="1 2">CLA-AA-H281</strain>
    </source>
</reference>
<evidence type="ECO:0000313" key="2">
    <source>
        <dbReference type="Proteomes" id="UP001465119"/>
    </source>
</evidence>
<evidence type="ECO:0000313" key="1">
    <source>
        <dbReference type="EMBL" id="MEQ2384821.1"/>
    </source>
</evidence>
<dbReference type="Proteomes" id="UP001465119">
    <property type="component" value="Unassembled WGS sequence"/>
</dbReference>
<dbReference type="EMBL" id="JBBMEN010000002">
    <property type="protein sequence ID" value="MEQ2384821.1"/>
    <property type="molecule type" value="Genomic_DNA"/>
</dbReference>
<dbReference type="RefSeq" id="WP_349185739.1">
    <property type="nucleotide sequence ID" value="NZ_JBBMEN010000002.1"/>
</dbReference>
<sequence>MKVTISFTPEERDQAWKVREVLLQLLGRCRTHTSQIGERC</sequence>
<comment type="caution">
    <text evidence="1">The sequence shown here is derived from an EMBL/GenBank/DDBJ whole genome shotgun (WGS) entry which is preliminary data.</text>
</comment>
<keyword evidence="2" id="KW-1185">Reference proteome</keyword>